<reference evidence="1" key="1">
    <citation type="submission" date="2014-05" db="EMBL/GenBank/DDBJ databases">
        <authorList>
            <person name="Chronopoulou M."/>
        </authorList>
    </citation>
    <scope>NUCLEOTIDE SEQUENCE</scope>
    <source>
        <tissue evidence="1">Whole organism</tissue>
    </source>
</reference>
<feature type="non-terminal residue" evidence="1">
    <location>
        <position position="1"/>
    </location>
</feature>
<dbReference type="EMBL" id="HACA01022634">
    <property type="protein sequence ID" value="CDW39995.1"/>
    <property type="molecule type" value="Transcribed_RNA"/>
</dbReference>
<protein>
    <submittedName>
        <fullName evidence="1">Uncharacterized protein</fullName>
    </submittedName>
</protein>
<evidence type="ECO:0000313" key="1">
    <source>
        <dbReference type="EMBL" id="CDW39995.1"/>
    </source>
</evidence>
<name>A0A0K2UPM5_LEPSM</name>
<accession>A0A0K2UPM5</accession>
<dbReference type="AlphaFoldDB" id="A0A0K2UPM5"/>
<proteinExistence type="predicted"/>
<organism evidence="1">
    <name type="scientific">Lepeophtheirus salmonis</name>
    <name type="common">Salmon louse</name>
    <name type="synonym">Caligus salmonis</name>
    <dbReference type="NCBI Taxonomy" id="72036"/>
    <lineage>
        <taxon>Eukaryota</taxon>
        <taxon>Metazoa</taxon>
        <taxon>Ecdysozoa</taxon>
        <taxon>Arthropoda</taxon>
        <taxon>Crustacea</taxon>
        <taxon>Multicrustacea</taxon>
        <taxon>Hexanauplia</taxon>
        <taxon>Copepoda</taxon>
        <taxon>Siphonostomatoida</taxon>
        <taxon>Caligidae</taxon>
        <taxon>Lepeophtheirus</taxon>
    </lineage>
</organism>
<sequence>GRTLDQICLAFLVCDRRCHFYRRSSSSCTDREKCFDGAQIVALHPSLVKDEAVDDISGLL</sequence>